<evidence type="ECO:0000256" key="1">
    <source>
        <dbReference type="SAM" id="Phobius"/>
    </source>
</evidence>
<dbReference type="Gene3D" id="3.10.350.10">
    <property type="entry name" value="LysM domain"/>
    <property type="match status" value="1"/>
</dbReference>
<dbReference type="EMBL" id="BAAAME010000002">
    <property type="protein sequence ID" value="GAA1732838.1"/>
    <property type="molecule type" value="Genomic_DNA"/>
</dbReference>
<proteinExistence type="predicted"/>
<dbReference type="SMART" id="SM00257">
    <property type="entry name" value="LysM"/>
    <property type="match status" value="1"/>
</dbReference>
<comment type="caution">
    <text evidence="3">The sequence shown here is derived from an EMBL/GenBank/DDBJ whole genome shotgun (WGS) entry which is preliminary data.</text>
</comment>
<organism evidence="3 4">
    <name type="scientific">Aeromicrobium alkaliterrae</name>
    <dbReference type="NCBI Taxonomy" id="302168"/>
    <lineage>
        <taxon>Bacteria</taxon>
        <taxon>Bacillati</taxon>
        <taxon>Actinomycetota</taxon>
        <taxon>Actinomycetes</taxon>
        <taxon>Propionibacteriales</taxon>
        <taxon>Nocardioidaceae</taxon>
        <taxon>Aeromicrobium</taxon>
    </lineage>
</organism>
<keyword evidence="1" id="KW-0472">Membrane</keyword>
<dbReference type="PROSITE" id="PS51782">
    <property type="entry name" value="LYSM"/>
    <property type="match status" value="1"/>
</dbReference>
<sequence length="149" mass="15656">MSITHDELPLIDFAPYTRDTEQARERHLALVPHAAAPVRSAAVARPAAQPGLRLTRRGRVLLTILALAVVTALMVVFGSGTAATSDASAITGTTTITVQPGQTLWSIAGEANPGGDVRDTMDDIVKLNSLVKGETLQMGTQLALPVYAD</sequence>
<feature type="transmembrane region" description="Helical" evidence="1">
    <location>
        <begin position="60"/>
        <end position="80"/>
    </location>
</feature>
<dbReference type="RefSeq" id="WP_344198777.1">
    <property type="nucleotide sequence ID" value="NZ_BAAAME010000002.1"/>
</dbReference>
<feature type="domain" description="LysM" evidence="2">
    <location>
        <begin position="94"/>
        <end position="144"/>
    </location>
</feature>
<dbReference type="InterPro" id="IPR036779">
    <property type="entry name" value="LysM_dom_sf"/>
</dbReference>
<accession>A0ABN2JMS7</accession>
<reference evidence="3 4" key="1">
    <citation type="journal article" date="2019" name="Int. J. Syst. Evol. Microbiol.">
        <title>The Global Catalogue of Microorganisms (GCM) 10K type strain sequencing project: providing services to taxonomists for standard genome sequencing and annotation.</title>
        <authorList>
            <consortium name="The Broad Institute Genomics Platform"/>
            <consortium name="The Broad Institute Genome Sequencing Center for Infectious Disease"/>
            <person name="Wu L."/>
            <person name="Ma J."/>
        </authorList>
    </citation>
    <scope>NUCLEOTIDE SEQUENCE [LARGE SCALE GENOMIC DNA]</scope>
    <source>
        <strain evidence="3 4">JCM 13518</strain>
    </source>
</reference>
<dbReference type="Pfam" id="PF01476">
    <property type="entry name" value="LysM"/>
    <property type="match status" value="1"/>
</dbReference>
<gene>
    <name evidence="3" type="ORF">GCM10009710_11980</name>
</gene>
<evidence type="ECO:0000313" key="4">
    <source>
        <dbReference type="Proteomes" id="UP001501057"/>
    </source>
</evidence>
<keyword evidence="4" id="KW-1185">Reference proteome</keyword>
<dbReference type="SUPFAM" id="SSF54106">
    <property type="entry name" value="LysM domain"/>
    <property type="match status" value="1"/>
</dbReference>
<dbReference type="InterPro" id="IPR018392">
    <property type="entry name" value="LysM"/>
</dbReference>
<evidence type="ECO:0000259" key="2">
    <source>
        <dbReference type="PROSITE" id="PS51782"/>
    </source>
</evidence>
<dbReference type="Proteomes" id="UP001501057">
    <property type="component" value="Unassembled WGS sequence"/>
</dbReference>
<evidence type="ECO:0000313" key="3">
    <source>
        <dbReference type="EMBL" id="GAA1732838.1"/>
    </source>
</evidence>
<dbReference type="CDD" id="cd00118">
    <property type="entry name" value="LysM"/>
    <property type="match status" value="1"/>
</dbReference>
<name>A0ABN2JMS7_9ACTN</name>
<keyword evidence="1" id="KW-1133">Transmembrane helix</keyword>
<keyword evidence="1" id="KW-0812">Transmembrane</keyword>
<protein>
    <recommendedName>
        <fullName evidence="2">LysM domain-containing protein</fullName>
    </recommendedName>
</protein>